<dbReference type="SUPFAM" id="SSF47384">
    <property type="entry name" value="Homodimeric domain of signal transducing histidine kinase"/>
    <property type="match status" value="1"/>
</dbReference>
<dbReference type="Pfam" id="PF02518">
    <property type="entry name" value="HATPase_c"/>
    <property type="match status" value="1"/>
</dbReference>
<dbReference type="InterPro" id="IPR005467">
    <property type="entry name" value="His_kinase_dom"/>
</dbReference>
<feature type="coiled-coil region" evidence="12">
    <location>
        <begin position="633"/>
        <end position="667"/>
    </location>
</feature>
<keyword evidence="5" id="KW-0597">Phosphoprotein</keyword>
<evidence type="ECO:0000313" key="16">
    <source>
        <dbReference type="Proteomes" id="UP000240572"/>
    </source>
</evidence>
<feature type="transmembrane region" description="Helical" evidence="13">
    <location>
        <begin position="329"/>
        <end position="362"/>
    </location>
</feature>
<dbReference type="FunFam" id="3.30.565.10:FF:000006">
    <property type="entry name" value="Sensor histidine kinase WalK"/>
    <property type="match status" value="1"/>
</dbReference>
<feature type="domain" description="Histidine kinase" evidence="14">
    <location>
        <begin position="681"/>
        <end position="900"/>
    </location>
</feature>
<dbReference type="PROSITE" id="PS50283">
    <property type="entry name" value="NA_SOLUT_SYMP_3"/>
    <property type="match status" value="1"/>
</dbReference>
<dbReference type="InterPro" id="IPR050736">
    <property type="entry name" value="Sensor_HK_Regulatory"/>
</dbReference>
<feature type="transmembrane region" description="Helical" evidence="13">
    <location>
        <begin position="161"/>
        <end position="179"/>
    </location>
</feature>
<evidence type="ECO:0000259" key="14">
    <source>
        <dbReference type="PROSITE" id="PS50109"/>
    </source>
</evidence>
<dbReference type="EC" id="2.7.13.3" evidence="4"/>
<feature type="transmembrane region" description="Helical" evidence="13">
    <location>
        <begin position="241"/>
        <end position="259"/>
    </location>
</feature>
<dbReference type="CDD" id="cd10322">
    <property type="entry name" value="SLC5sbd"/>
    <property type="match status" value="1"/>
</dbReference>
<name>A0A2P8DAK5_9BACT</name>
<feature type="transmembrane region" description="Helical" evidence="13">
    <location>
        <begin position="440"/>
        <end position="462"/>
    </location>
</feature>
<comment type="subcellular location">
    <subcellularLocation>
        <location evidence="2">Membrane</location>
        <topology evidence="2">Multi-pass membrane protein</topology>
    </subcellularLocation>
</comment>
<dbReference type="CDD" id="cd00082">
    <property type="entry name" value="HisKA"/>
    <property type="match status" value="1"/>
</dbReference>
<comment type="caution">
    <text evidence="15">The sequence shown here is derived from an EMBL/GenBank/DDBJ whole genome shotgun (WGS) entry which is preliminary data.</text>
</comment>
<keyword evidence="10" id="KW-0902">Two-component regulatory system</keyword>
<evidence type="ECO:0000256" key="7">
    <source>
        <dbReference type="ARBA" id="ARBA00022692"/>
    </source>
</evidence>
<dbReference type="InterPro" id="IPR036097">
    <property type="entry name" value="HisK_dim/P_sf"/>
</dbReference>
<feature type="transmembrane region" description="Helical" evidence="13">
    <location>
        <begin position="6"/>
        <end position="24"/>
    </location>
</feature>
<feature type="transmembrane region" description="Helical" evidence="13">
    <location>
        <begin position="406"/>
        <end position="433"/>
    </location>
</feature>
<keyword evidence="6" id="KW-0808">Transferase</keyword>
<dbReference type="Gene3D" id="3.30.565.10">
    <property type="entry name" value="Histidine kinase-like ATPase, C-terminal domain"/>
    <property type="match status" value="1"/>
</dbReference>
<evidence type="ECO:0000256" key="3">
    <source>
        <dbReference type="ARBA" id="ARBA00006434"/>
    </source>
</evidence>
<dbReference type="PANTHER" id="PTHR43711:SF1">
    <property type="entry name" value="HISTIDINE KINASE 1"/>
    <property type="match status" value="1"/>
</dbReference>
<feature type="transmembrane region" description="Helical" evidence="13">
    <location>
        <begin position="36"/>
        <end position="56"/>
    </location>
</feature>
<evidence type="ECO:0000256" key="10">
    <source>
        <dbReference type="ARBA" id="ARBA00023012"/>
    </source>
</evidence>
<dbReference type="InterPro" id="IPR001734">
    <property type="entry name" value="Na/solute_symporter"/>
</dbReference>
<evidence type="ECO:0000256" key="6">
    <source>
        <dbReference type="ARBA" id="ARBA00022679"/>
    </source>
</evidence>
<dbReference type="GO" id="GO:0022857">
    <property type="term" value="F:transmembrane transporter activity"/>
    <property type="evidence" value="ECO:0007669"/>
    <property type="project" value="InterPro"/>
</dbReference>
<evidence type="ECO:0000256" key="1">
    <source>
        <dbReference type="ARBA" id="ARBA00000085"/>
    </source>
</evidence>
<evidence type="ECO:0000256" key="11">
    <source>
        <dbReference type="ARBA" id="ARBA00023136"/>
    </source>
</evidence>
<dbReference type="Gene3D" id="1.10.287.130">
    <property type="match status" value="1"/>
</dbReference>
<dbReference type="InterPro" id="IPR038377">
    <property type="entry name" value="Na/Glc_symporter_sf"/>
</dbReference>
<dbReference type="InterPro" id="IPR003661">
    <property type="entry name" value="HisK_dim/P_dom"/>
</dbReference>
<dbReference type="SUPFAM" id="SSF55874">
    <property type="entry name" value="ATPase domain of HSP90 chaperone/DNA topoisomerase II/histidine kinase"/>
    <property type="match status" value="1"/>
</dbReference>
<keyword evidence="9 13" id="KW-1133">Transmembrane helix</keyword>
<dbReference type="InterPro" id="IPR003594">
    <property type="entry name" value="HATPase_dom"/>
</dbReference>
<dbReference type="PROSITE" id="PS50109">
    <property type="entry name" value="HIS_KIN"/>
    <property type="match status" value="1"/>
</dbReference>
<feature type="transmembrane region" description="Helical" evidence="13">
    <location>
        <begin position="495"/>
        <end position="514"/>
    </location>
</feature>
<dbReference type="Pfam" id="PF00512">
    <property type="entry name" value="HisKA"/>
    <property type="match status" value="1"/>
</dbReference>
<comment type="similarity">
    <text evidence="3">Belongs to the sodium:solute symporter (SSF) (TC 2.A.21) family.</text>
</comment>
<comment type="catalytic activity">
    <reaction evidence="1">
        <text>ATP + protein L-histidine = ADP + protein N-phospho-L-histidine.</text>
        <dbReference type="EC" id="2.7.13.3"/>
    </reaction>
</comment>
<evidence type="ECO:0000256" key="8">
    <source>
        <dbReference type="ARBA" id="ARBA00022777"/>
    </source>
</evidence>
<evidence type="ECO:0000256" key="5">
    <source>
        <dbReference type="ARBA" id="ARBA00022553"/>
    </source>
</evidence>
<proteinExistence type="inferred from homology"/>
<dbReference type="CDD" id="cd00075">
    <property type="entry name" value="HATPase"/>
    <property type="match status" value="1"/>
</dbReference>
<accession>A0A2P8DAK5</accession>
<dbReference type="RefSeq" id="WP_106520977.1">
    <property type="nucleotide sequence ID" value="NZ_PYGD01000001.1"/>
</dbReference>
<sequence>MNKLLIILVSLAYLALLFGVAWWVERRRRQKKSVVRNGWVYALSLAVYCTGWTYYGSVGRAVNSGMDFITIYLGPSIMCALFIPVLQKIIRICKTQRINSIADFIASRYGKNFTLGIIVTLCCIIGIIPYIALQLKAISTSFHIITGLPQGIIPGPGDDKFYITCVIIFFIIVFGTRSVDATERHEGLVAAVAFESLVKLFAFLVVGIFVTFFVFDGYGALFDAVANKGLTQFFTLSGDNAYSSWLSMLFVSMMAIVILPHQFQVSVVENTNEKHIRKAVWLFPLYLLAINIFVLPIAMGGSVILGNNTDADNYVLSLPLHFNQHLMSVMVYIGGFSAATSMIIVATIALSTMVSNHLFLPLVLSSRRFKTSSEGSLTRKIILSRRVIIAVILFAAYAYNSFMAPYFSLVSIGLASMAAVAQFGPAVFGGLYWRNASRKGAVTGIIVGFGIWFYTLIVPAGVDAGFIDKSLMDSGPWHLSWLRPQALFGLDGWDLFTHSVFWSMFFNCICYLVISSYSRLSASEMYQARVFVDIFDKDANQFTEGQGVWRGNTQYADIRALLDNFIGKERSGLLLTAYARRNDIGLDTVIADPRIVHFAERMLSGVIGSASAKFMIANIVKEEEITIQEVLAIVKESQQVLELNKELKKKSIELTRATDMLTRANEQLKRMDVLKDEFLYTVTHELRTPLTSIRALSEIVYDNPDMEEEQRQHYLEAVVKEIERLSHLISQVLNLERYESGRQKLNYATVVFGRLIAEATEALLPLAEERGVAIVHQLPHAEVSVLCDIDLVRQVIYNLIANAIKFAPESTGRIVIALEQTGSGIRLAVADNGPGVPYEMREQIFDKFFQAKNQTLKKPVGTGLGLTICKRIMEMHGGSIGVEDTAGTGACFVIALPQIKT</sequence>
<dbReference type="InterPro" id="IPR036890">
    <property type="entry name" value="HATPase_C_sf"/>
</dbReference>
<feature type="transmembrane region" description="Helical" evidence="13">
    <location>
        <begin position="280"/>
        <end position="305"/>
    </location>
</feature>
<evidence type="ECO:0000256" key="9">
    <source>
        <dbReference type="ARBA" id="ARBA00022989"/>
    </source>
</evidence>
<feature type="transmembrane region" description="Helical" evidence="13">
    <location>
        <begin position="200"/>
        <end position="221"/>
    </location>
</feature>
<protein>
    <recommendedName>
        <fullName evidence="4">histidine kinase</fullName>
        <ecNumber evidence="4">2.7.13.3</ecNumber>
    </recommendedName>
</protein>
<keyword evidence="16" id="KW-1185">Reference proteome</keyword>
<dbReference type="EMBL" id="PYGD01000001">
    <property type="protein sequence ID" value="PSK94258.1"/>
    <property type="molecule type" value="Genomic_DNA"/>
</dbReference>
<dbReference type="FunFam" id="1.10.287.130:FF:000001">
    <property type="entry name" value="Two-component sensor histidine kinase"/>
    <property type="match status" value="1"/>
</dbReference>
<dbReference type="SMART" id="SM00387">
    <property type="entry name" value="HATPase_c"/>
    <property type="match status" value="1"/>
</dbReference>
<evidence type="ECO:0000256" key="4">
    <source>
        <dbReference type="ARBA" id="ARBA00012438"/>
    </source>
</evidence>
<feature type="transmembrane region" description="Helical" evidence="13">
    <location>
        <begin position="113"/>
        <end position="133"/>
    </location>
</feature>
<dbReference type="AlphaFoldDB" id="A0A2P8DAK5"/>
<dbReference type="InterPro" id="IPR004358">
    <property type="entry name" value="Sig_transdc_His_kin-like_C"/>
</dbReference>
<dbReference type="GO" id="GO:0016020">
    <property type="term" value="C:membrane"/>
    <property type="evidence" value="ECO:0007669"/>
    <property type="project" value="UniProtKB-SubCell"/>
</dbReference>
<dbReference type="Proteomes" id="UP000240572">
    <property type="component" value="Unassembled WGS sequence"/>
</dbReference>
<gene>
    <name evidence="15" type="ORF">B0I18_101413</name>
</gene>
<reference evidence="15 16" key="1">
    <citation type="submission" date="2018-03" db="EMBL/GenBank/DDBJ databases">
        <title>Genomic Encyclopedia of Type Strains, Phase III (KMG-III): the genomes of soil and plant-associated and newly described type strains.</title>
        <authorList>
            <person name="Whitman W."/>
        </authorList>
    </citation>
    <scope>NUCLEOTIDE SEQUENCE [LARGE SCALE GENOMIC DNA]</scope>
    <source>
        <strain evidence="15 16">CGMCC 1.12700</strain>
    </source>
</reference>
<evidence type="ECO:0000256" key="12">
    <source>
        <dbReference type="SAM" id="Coils"/>
    </source>
</evidence>
<evidence type="ECO:0000313" key="15">
    <source>
        <dbReference type="EMBL" id="PSK94258.1"/>
    </source>
</evidence>
<evidence type="ECO:0000256" key="2">
    <source>
        <dbReference type="ARBA" id="ARBA00004141"/>
    </source>
</evidence>
<dbReference type="PRINTS" id="PR00344">
    <property type="entry name" value="BCTRLSENSOR"/>
</dbReference>
<evidence type="ECO:0000256" key="13">
    <source>
        <dbReference type="SAM" id="Phobius"/>
    </source>
</evidence>
<keyword evidence="8" id="KW-0418">Kinase</keyword>
<dbReference type="OrthoDB" id="9764438at2"/>
<keyword evidence="12" id="KW-0175">Coiled coil</keyword>
<keyword evidence="11 13" id="KW-0472">Membrane</keyword>
<dbReference type="SMART" id="SM00388">
    <property type="entry name" value="HisKA"/>
    <property type="match status" value="1"/>
</dbReference>
<dbReference type="PANTHER" id="PTHR43711">
    <property type="entry name" value="TWO-COMPONENT HISTIDINE KINASE"/>
    <property type="match status" value="1"/>
</dbReference>
<organism evidence="15 16">
    <name type="scientific">Taibaiella chishuiensis</name>
    <dbReference type="NCBI Taxonomy" id="1434707"/>
    <lineage>
        <taxon>Bacteria</taxon>
        <taxon>Pseudomonadati</taxon>
        <taxon>Bacteroidota</taxon>
        <taxon>Chitinophagia</taxon>
        <taxon>Chitinophagales</taxon>
        <taxon>Chitinophagaceae</taxon>
        <taxon>Taibaiella</taxon>
    </lineage>
</organism>
<feature type="transmembrane region" description="Helical" evidence="13">
    <location>
        <begin position="383"/>
        <end position="400"/>
    </location>
</feature>
<keyword evidence="7 13" id="KW-0812">Transmembrane</keyword>
<feature type="transmembrane region" description="Helical" evidence="13">
    <location>
        <begin position="68"/>
        <end position="86"/>
    </location>
</feature>
<dbReference type="GO" id="GO:0000155">
    <property type="term" value="F:phosphorelay sensor kinase activity"/>
    <property type="evidence" value="ECO:0007669"/>
    <property type="project" value="InterPro"/>
</dbReference>
<dbReference type="Gene3D" id="1.20.1730.10">
    <property type="entry name" value="Sodium/glucose cotransporter"/>
    <property type="match status" value="1"/>
</dbReference>